<dbReference type="PANTHER" id="PTHR31527:SF0">
    <property type="entry name" value="RE64534P"/>
    <property type="match status" value="1"/>
</dbReference>
<evidence type="ECO:0000313" key="3">
    <source>
        <dbReference type="Proteomes" id="UP000256304"/>
    </source>
</evidence>
<name>A0A3D9RMP1_9BACL</name>
<dbReference type="EMBL" id="QTTN01000019">
    <property type="protein sequence ID" value="REE81169.1"/>
    <property type="molecule type" value="Genomic_DNA"/>
</dbReference>
<organism evidence="2 3">
    <name type="scientific">Paenibacillus taihuensis</name>
    <dbReference type="NCBI Taxonomy" id="1156355"/>
    <lineage>
        <taxon>Bacteria</taxon>
        <taxon>Bacillati</taxon>
        <taxon>Bacillota</taxon>
        <taxon>Bacilli</taxon>
        <taxon>Bacillales</taxon>
        <taxon>Paenibacillaceae</taxon>
        <taxon>Paenibacillus</taxon>
    </lineage>
</organism>
<dbReference type="PANTHER" id="PTHR31527">
    <property type="entry name" value="RE64534P"/>
    <property type="match status" value="1"/>
</dbReference>
<gene>
    <name evidence="2" type="ORF">A8990_1193</name>
</gene>
<accession>A0A3D9RMP1</accession>
<dbReference type="Proteomes" id="UP000256304">
    <property type="component" value="Unassembled WGS sequence"/>
</dbReference>
<dbReference type="AlphaFoldDB" id="A0A3D9RMP1"/>
<evidence type="ECO:0000259" key="1">
    <source>
        <dbReference type="Pfam" id="PF09347"/>
    </source>
</evidence>
<reference evidence="2 3" key="1">
    <citation type="submission" date="2018-08" db="EMBL/GenBank/DDBJ databases">
        <title>Genomic Encyclopedia of Type Strains, Phase III (KMG-III): the genomes of soil and plant-associated and newly described type strains.</title>
        <authorList>
            <person name="Whitman W."/>
        </authorList>
    </citation>
    <scope>NUCLEOTIDE SEQUENCE [LARGE SCALE GENOMIC DNA]</scope>
    <source>
        <strain evidence="2 3">CGMCC 1.10966</strain>
    </source>
</reference>
<feature type="domain" description="DUF1989" evidence="1">
    <location>
        <begin position="8"/>
        <end position="179"/>
    </location>
</feature>
<protein>
    <recommendedName>
        <fullName evidence="1">DUF1989 domain-containing protein</fullName>
    </recommendedName>
</protein>
<proteinExistence type="predicted"/>
<keyword evidence="3" id="KW-1185">Reference proteome</keyword>
<dbReference type="InterPro" id="IPR017792">
    <property type="entry name" value="UAAP1"/>
</dbReference>
<dbReference type="Pfam" id="PF09347">
    <property type="entry name" value="DUF1989"/>
    <property type="match status" value="1"/>
</dbReference>
<dbReference type="NCBIfam" id="TIGR03425">
    <property type="entry name" value="urea_degr_2"/>
    <property type="match status" value="1"/>
</dbReference>
<dbReference type="RefSeq" id="WP_116190112.1">
    <property type="nucleotide sequence ID" value="NZ_QTTN01000019.1"/>
</dbReference>
<comment type="caution">
    <text evidence="2">The sequence shown here is derived from an EMBL/GenBank/DDBJ whole genome shotgun (WGS) entry which is preliminary data.</text>
</comment>
<evidence type="ECO:0000313" key="2">
    <source>
        <dbReference type="EMBL" id="REE81169.1"/>
    </source>
</evidence>
<sequence>MTTVWSKTLEPGDKWSGVISKGRLLRFTALQGDANLALLLFNAQDLTERYNMPDSLKAQYTAHLTRGNVLMSDNGRVLASIVEDELGWHDTISGLTTRAGTDAKYGATSYQQLRNEWLRSGYENMTVELVRSGLGIRDLGPVVNLFAKVYCDDDGRMIYDADHCKEGATVTLRTDMDVLIVLSNTPNPLNPIASYAAASVQLEVLDAPPLDPATDYCCNFRGENRRAFENTAEYLLLAGR</sequence>
<dbReference type="InterPro" id="IPR018959">
    <property type="entry name" value="DUF1989"/>
</dbReference>
<dbReference type="OrthoDB" id="9772660at2"/>